<name>A0A7D7RC42_9ACTN</name>
<keyword evidence="5 6" id="KW-0472">Membrane</keyword>
<dbReference type="InterPro" id="IPR032694">
    <property type="entry name" value="CopC/D"/>
</dbReference>
<keyword evidence="9" id="KW-1185">Reference proteome</keyword>
<keyword evidence="2" id="KW-1003">Cell membrane</keyword>
<feature type="transmembrane region" description="Helical" evidence="6">
    <location>
        <begin position="235"/>
        <end position="257"/>
    </location>
</feature>
<keyword evidence="4 6" id="KW-1133">Transmembrane helix</keyword>
<dbReference type="KEGG" id="gji:H1R19_05300"/>
<dbReference type="InterPro" id="IPR008457">
    <property type="entry name" value="Cu-R_CopD_dom"/>
</dbReference>
<comment type="subcellular location">
    <subcellularLocation>
        <location evidence="1">Cell membrane</location>
        <topology evidence="1">Multi-pass membrane protein</topology>
    </subcellularLocation>
</comment>
<protein>
    <submittedName>
        <fullName evidence="8">CopD family protein</fullName>
    </submittedName>
</protein>
<dbReference type="Pfam" id="PF05425">
    <property type="entry name" value="CopD"/>
    <property type="match status" value="1"/>
</dbReference>
<proteinExistence type="predicted"/>
<evidence type="ECO:0000256" key="5">
    <source>
        <dbReference type="ARBA" id="ARBA00023136"/>
    </source>
</evidence>
<feature type="transmembrane region" description="Helical" evidence="6">
    <location>
        <begin position="206"/>
        <end position="223"/>
    </location>
</feature>
<reference evidence="9" key="1">
    <citation type="submission" date="2020-07" db="EMBL/GenBank/DDBJ databases">
        <title>novel species isolated from the respiratory tract of Marmot.</title>
        <authorList>
            <person name="Zhang G."/>
        </authorList>
    </citation>
    <scope>NUCLEOTIDE SEQUENCE [LARGE SCALE GENOMIC DNA]</scope>
    <source>
        <strain evidence="9">686</strain>
    </source>
</reference>
<feature type="transmembrane region" description="Helical" evidence="6">
    <location>
        <begin position="138"/>
        <end position="156"/>
    </location>
</feature>
<gene>
    <name evidence="8" type="ORF">H1R19_05300</name>
</gene>
<dbReference type="PANTHER" id="PTHR34820">
    <property type="entry name" value="INNER MEMBRANE PROTEIN YEBZ"/>
    <property type="match status" value="1"/>
</dbReference>
<dbReference type="RefSeq" id="WP_219850754.1">
    <property type="nucleotide sequence ID" value="NZ_CP059491.1"/>
</dbReference>
<feature type="transmembrane region" description="Helical" evidence="6">
    <location>
        <begin position="278"/>
        <end position="298"/>
    </location>
</feature>
<evidence type="ECO:0000313" key="8">
    <source>
        <dbReference type="EMBL" id="QMT02570.1"/>
    </source>
</evidence>
<evidence type="ECO:0000259" key="7">
    <source>
        <dbReference type="Pfam" id="PF05425"/>
    </source>
</evidence>
<dbReference type="EMBL" id="CP059491">
    <property type="protein sequence ID" value="QMT02570.1"/>
    <property type="molecule type" value="Genomic_DNA"/>
</dbReference>
<keyword evidence="3 6" id="KW-0812">Transmembrane</keyword>
<dbReference type="Proteomes" id="UP000515663">
    <property type="component" value="Chromosome"/>
</dbReference>
<accession>A0A7D7RC42</accession>
<feature type="domain" description="Copper resistance protein D" evidence="7">
    <location>
        <begin position="197"/>
        <end position="296"/>
    </location>
</feature>
<feature type="transmembrane region" description="Helical" evidence="6">
    <location>
        <begin position="37"/>
        <end position="55"/>
    </location>
</feature>
<evidence type="ECO:0000313" key="9">
    <source>
        <dbReference type="Proteomes" id="UP000515663"/>
    </source>
</evidence>
<evidence type="ECO:0000256" key="6">
    <source>
        <dbReference type="SAM" id="Phobius"/>
    </source>
</evidence>
<evidence type="ECO:0000256" key="2">
    <source>
        <dbReference type="ARBA" id="ARBA00022475"/>
    </source>
</evidence>
<dbReference type="GO" id="GO:0006825">
    <property type="term" value="P:copper ion transport"/>
    <property type="evidence" value="ECO:0007669"/>
    <property type="project" value="InterPro"/>
</dbReference>
<evidence type="ECO:0000256" key="4">
    <source>
        <dbReference type="ARBA" id="ARBA00022989"/>
    </source>
</evidence>
<dbReference type="GO" id="GO:0005886">
    <property type="term" value="C:plasma membrane"/>
    <property type="evidence" value="ECO:0007669"/>
    <property type="project" value="UniProtKB-SubCell"/>
</dbReference>
<evidence type="ECO:0000256" key="1">
    <source>
        <dbReference type="ARBA" id="ARBA00004651"/>
    </source>
</evidence>
<feature type="transmembrane region" description="Helical" evidence="6">
    <location>
        <begin position="67"/>
        <end position="84"/>
    </location>
</feature>
<dbReference type="AlphaFoldDB" id="A0A7D7RC42"/>
<dbReference type="PANTHER" id="PTHR34820:SF4">
    <property type="entry name" value="INNER MEMBRANE PROTEIN YEBZ"/>
    <property type="match status" value="1"/>
</dbReference>
<evidence type="ECO:0000256" key="3">
    <source>
        <dbReference type="ARBA" id="ARBA00022692"/>
    </source>
</evidence>
<feature type="transmembrane region" description="Helical" evidence="6">
    <location>
        <begin position="162"/>
        <end position="185"/>
    </location>
</feature>
<sequence length="301" mass="30340">MRVVAGVPVLFGATTLLGGLAVSWLLARPAGPDMVAVPAAVALGVSVVLLGLGVLPTVDAAPSSRVIGALAGVWVLAVLISAWVRTAERSGIDVLDVTAGDFGNVLTSDAPEMVALVAGLLILGWTVLDLLTGVEIPVLVVGALAAIGVLATSITGHAGNSAWGPVLVGAHALAAAWWVGLLAALAMSVRGRSGWARSLPAFSSRAPWAVGVIALTGIIAGLIEVDDLPALVTTGYGRVLLAKVVVLAVLIGVAAWHRRRWLPAVQRHRTTEAASIRAASIELVLMAVALGLAAGLSATAP</sequence>
<organism evidence="8 9">
    <name type="scientific">Gordonia jinghuaiqii</name>
    <dbReference type="NCBI Taxonomy" id="2758710"/>
    <lineage>
        <taxon>Bacteria</taxon>
        <taxon>Bacillati</taxon>
        <taxon>Actinomycetota</taxon>
        <taxon>Actinomycetes</taxon>
        <taxon>Mycobacteriales</taxon>
        <taxon>Gordoniaceae</taxon>
        <taxon>Gordonia</taxon>
    </lineage>
</organism>
<feature type="transmembrane region" description="Helical" evidence="6">
    <location>
        <begin position="113"/>
        <end position="131"/>
    </location>
</feature>